<feature type="transmembrane region" description="Helical" evidence="2">
    <location>
        <begin position="61"/>
        <end position="83"/>
    </location>
</feature>
<evidence type="ECO:0000256" key="2">
    <source>
        <dbReference type="SAM" id="Phobius"/>
    </source>
</evidence>
<dbReference type="Proteomes" id="UP000649617">
    <property type="component" value="Unassembled WGS sequence"/>
</dbReference>
<dbReference type="OrthoDB" id="16692at2759"/>
<keyword evidence="2" id="KW-1133">Transmembrane helix</keyword>
<keyword evidence="4" id="KW-1185">Reference proteome</keyword>
<protein>
    <submittedName>
        <fullName evidence="3">Uncharacterized protein</fullName>
    </submittedName>
</protein>
<keyword evidence="2" id="KW-0812">Transmembrane</keyword>
<keyword evidence="2" id="KW-0472">Membrane</keyword>
<sequence>MTYMWTIRARSTVRFLVPDEKRCFYVATHLACLWSGLYFAGRAVDLAMGMKQWEEGRQVDIAIAAAAGMAASTLIPLLGVLVVGRERLFKALGDKFEHSRSRQLQSGAFMAMLLDSYFVQRGQQWWLHKSFFGNPEPEGTGPERNKPRQFYSRSFDSAVSMSAESLATPPSMLPEIDTSARYDFTKGIVTQVAVDGSVFWVKPENCHDAVRVDQKQQVIPWPELLELGRKNLRCIEWKAQYAELWSENAGPGFQLSRPAARGETIDFFVSHSWGDDGNRKFRALHYLAEEFLVKHGRYPTFWVDKFCIDQSSVADGLRVLPVNVMACSKVVVLCGRTYPTRLWCAWELCVLLSFMSLQTALTRLVVLPFSLTALQKLARFDLSISRCYDPNEELRLRRVIAAIGRLSFENKIQALGQLILDRETNVEQGLFNQQRSASWSEPDMPEPDDFRDDRSHVQSELEVVVEASEGDGSGSVRDSPAETAFRMQYLNTTDYQKQFEAPLEEVVF</sequence>
<proteinExistence type="predicted"/>
<accession>A0A812WGC7</accession>
<dbReference type="EMBL" id="CAJNIZ010044180">
    <property type="protein sequence ID" value="CAE7681032.1"/>
    <property type="molecule type" value="Genomic_DNA"/>
</dbReference>
<organism evidence="3 4">
    <name type="scientific">Symbiodinium pilosum</name>
    <name type="common">Dinoflagellate</name>
    <dbReference type="NCBI Taxonomy" id="2952"/>
    <lineage>
        <taxon>Eukaryota</taxon>
        <taxon>Sar</taxon>
        <taxon>Alveolata</taxon>
        <taxon>Dinophyceae</taxon>
        <taxon>Suessiales</taxon>
        <taxon>Symbiodiniaceae</taxon>
        <taxon>Symbiodinium</taxon>
    </lineage>
</organism>
<dbReference type="AlphaFoldDB" id="A0A812WGC7"/>
<evidence type="ECO:0000313" key="4">
    <source>
        <dbReference type="Proteomes" id="UP000649617"/>
    </source>
</evidence>
<reference evidence="3" key="1">
    <citation type="submission" date="2021-02" db="EMBL/GenBank/DDBJ databases">
        <authorList>
            <person name="Dougan E. K."/>
            <person name="Rhodes N."/>
            <person name="Thang M."/>
            <person name="Chan C."/>
        </authorList>
    </citation>
    <scope>NUCLEOTIDE SEQUENCE</scope>
</reference>
<evidence type="ECO:0000313" key="3">
    <source>
        <dbReference type="EMBL" id="CAE7681032.1"/>
    </source>
</evidence>
<feature type="region of interest" description="Disordered" evidence="1">
    <location>
        <begin position="434"/>
        <end position="455"/>
    </location>
</feature>
<gene>
    <name evidence="3" type="ORF">SPIL2461_LOCUS18963</name>
</gene>
<evidence type="ECO:0000256" key="1">
    <source>
        <dbReference type="SAM" id="MobiDB-lite"/>
    </source>
</evidence>
<comment type="caution">
    <text evidence="3">The sequence shown here is derived from an EMBL/GenBank/DDBJ whole genome shotgun (WGS) entry which is preliminary data.</text>
</comment>
<name>A0A812WGC7_SYMPI</name>